<dbReference type="GO" id="GO:0000030">
    <property type="term" value="F:mannosyltransferase activity"/>
    <property type="evidence" value="ECO:0007669"/>
    <property type="project" value="TreeGrafter"/>
</dbReference>
<organism evidence="1 2">
    <name type="scientific">Stegodyphus mimosarum</name>
    <name type="common">African social velvet spider</name>
    <dbReference type="NCBI Taxonomy" id="407821"/>
    <lineage>
        <taxon>Eukaryota</taxon>
        <taxon>Metazoa</taxon>
        <taxon>Ecdysozoa</taxon>
        <taxon>Arthropoda</taxon>
        <taxon>Chelicerata</taxon>
        <taxon>Arachnida</taxon>
        <taxon>Araneae</taxon>
        <taxon>Araneomorphae</taxon>
        <taxon>Entelegynae</taxon>
        <taxon>Eresoidea</taxon>
        <taxon>Eresidae</taxon>
        <taxon>Stegodyphus</taxon>
    </lineage>
</organism>
<dbReference type="OMA" id="DELIVCF"/>
<dbReference type="PANTHER" id="PTHR44395">
    <property type="match status" value="1"/>
</dbReference>
<keyword evidence="2" id="KW-1185">Reference proteome</keyword>
<feature type="non-terminal residue" evidence="1">
    <location>
        <position position="85"/>
    </location>
</feature>
<dbReference type="EMBL" id="KK121163">
    <property type="protein sequence ID" value="KFM79885.1"/>
    <property type="molecule type" value="Genomic_DNA"/>
</dbReference>
<sequence length="85" mass="9772">MGSTCWTSWLIAVTALICYANSLTCGLVFDDKPAIKDNTDLRPDTPLSNILYNDFWGTPMNREESHKSYRPLCVLTFRLNYLLHE</sequence>
<accession>A0A087UR96</accession>
<gene>
    <name evidence="1" type="ORF">X975_26971</name>
</gene>
<name>A0A087UR96_STEMI</name>
<dbReference type="OrthoDB" id="66906at2759"/>
<protein>
    <submittedName>
        <fullName evidence="1">Transmembrane and TPR repeat-containing protein</fullName>
    </submittedName>
</protein>
<reference evidence="1 2" key="1">
    <citation type="submission" date="2013-11" db="EMBL/GenBank/DDBJ databases">
        <title>Genome sequencing of Stegodyphus mimosarum.</title>
        <authorList>
            <person name="Bechsgaard J."/>
        </authorList>
    </citation>
    <scope>NUCLEOTIDE SEQUENCE [LARGE SCALE GENOMIC DNA]</scope>
</reference>
<dbReference type="GO" id="GO:0005783">
    <property type="term" value="C:endoplasmic reticulum"/>
    <property type="evidence" value="ECO:0007669"/>
    <property type="project" value="TreeGrafter"/>
</dbReference>
<proteinExistence type="predicted"/>
<dbReference type="GO" id="GO:0035269">
    <property type="term" value="P:protein O-linked glycosylation via mannose"/>
    <property type="evidence" value="ECO:0007669"/>
    <property type="project" value="TreeGrafter"/>
</dbReference>
<evidence type="ECO:0000313" key="1">
    <source>
        <dbReference type="EMBL" id="KFM79885.1"/>
    </source>
</evidence>
<dbReference type="PANTHER" id="PTHR44395:SF1">
    <property type="entry name" value="PROTEIN O-MANNOSYL-TRANSFERASE TMTC3"/>
    <property type="match status" value="1"/>
</dbReference>
<keyword evidence="1" id="KW-0472">Membrane</keyword>
<keyword evidence="1" id="KW-0812">Transmembrane</keyword>
<dbReference type="STRING" id="407821.A0A087UR96"/>
<evidence type="ECO:0000313" key="2">
    <source>
        <dbReference type="Proteomes" id="UP000054359"/>
    </source>
</evidence>
<dbReference type="AlphaFoldDB" id="A0A087UR96"/>
<dbReference type="Proteomes" id="UP000054359">
    <property type="component" value="Unassembled WGS sequence"/>
</dbReference>